<dbReference type="Gene3D" id="3.40.47.10">
    <property type="match status" value="1"/>
</dbReference>
<evidence type="ECO:0000256" key="1">
    <source>
        <dbReference type="ARBA" id="ARBA00022450"/>
    </source>
</evidence>
<dbReference type="SMART" id="SM00825">
    <property type="entry name" value="PKS_KS"/>
    <property type="match status" value="1"/>
</dbReference>
<keyword evidence="2" id="KW-0597">Phosphoprotein</keyword>
<dbReference type="GO" id="GO:0006633">
    <property type="term" value="P:fatty acid biosynthetic process"/>
    <property type="evidence" value="ECO:0007669"/>
    <property type="project" value="TreeGrafter"/>
</dbReference>
<dbReference type="Pfam" id="PF00109">
    <property type="entry name" value="ketoacyl-synt"/>
    <property type="match status" value="1"/>
</dbReference>
<evidence type="ECO:0000256" key="3">
    <source>
        <dbReference type="RuleBase" id="RU003694"/>
    </source>
</evidence>
<reference evidence="5" key="1">
    <citation type="submission" date="2021-02" db="EMBL/GenBank/DDBJ databases">
        <authorList>
            <person name="Dougan E. K."/>
            <person name="Rhodes N."/>
            <person name="Thang M."/>
            <person name="Chan C."/>
        </authorList>
    </citation>
    <scope>NUCLEOTIDE SEQUENCE</scope>
</reference>
<keyword evidence="6" id="KW-1185">Reference proteome</keyword>
<comment type="similarity">
    <text evidence="3">Belongs to the thiolase-like superfamily. Beta-ketoacyl-ACP synthases family.</text>
</comment>
<accession>A0A812S2P2</accession>
<organism evidence="5 6">
    <name type="scientific">Symbiodinium natans</name>
    <dbReference type="NCBI Taxonomy" id="878477"/>
    <lineage>
        <taxon>Eukaryota</taxon>
        <taxon>Sar</taxon>
        <taxon>Alveolata</taxon>
        <taxon>Dinophyceae</taxon>
        <taxon>Suessiales</taxon>
        <taxon>Symbiodiniaceae</taxon>
        <taxon>Symbiodinium</taxon>
    </lineage>
</organism>
<dbReference type="InterPro" id="IPR020841">
    <property type="entry name" value="PKS_Beta-ketoAc_synthase_dom"/>
</dbReference>
<dbReference type="Pfam" id="PF02801">
    <property type="entry name" value="Ketoacyl-synt_C"/>
    <property type="match status" value="1"/>
</dbReference>
<evidence type="ECO:0000259" key="4">
    <source>
        <dbReference type="PROSITE" id="PS52004"/>
    </source>
</evidence>
<dbReference type="EMBL" id="CAJNDS010002404">
    <property type="protein sequence ID" value="CAE7461697.1"/>
    <property type="molecule type" value="Genomic_DNA"/>
</dbReference>
<dbReference type="InterPro" id="IPR016039">
    <property type="entry name" value="Thiolase-like"/>
</dbReference>
<protein>
    <submittedName>
        <fullName evidence="5">PpsA protein</fullName>
    </submittedName>
</protein>
<gene>
    <name evidence="5" type="primary">ppsA</name>
    <name evidence="5" type="ORF">SNAT2548_LOCUS25673</name>
</gene>
<dbReference type="Proteomes" id="UP000604046">
    <property type="component" value="Unassembled WGS sequence"/>
</dbReference>
<dbReference type="InterPro" id="IPR014030">
    <property type="entry name" value="Ketoacyl_synth_N"/>
</dbReference>
<dbReference type="PANTHER" id="PTHR43775:SF37">
    <property type="entry name" value="SI:DKEY-61P9.11"/>
    <property type="match status" value="1"/>
</dbReference>
<proteinExistence type="inferred from homology"/>
<sequence>MQVALGTQLITHDLRLDSILTGDADASVTRLPEPANIKAFAGDRRALGLALRPLETFPVVAMEMPFHAAVFDASTCQQWDAMEAACKDGYRLEGEGDTDLTRIHLKLGQEQLGSEWLPWEALVGVPQKEVVAVLALQASFLMISDGYGWIAAVLLMEGGDLLASTAFVNEGSGQLRFRSMVFSSSLRVKSWEELQRLRPDFAAAMAAPASARWGQREAEEAEEAAVKSLGPLRIASPDIGVSGHWTCGIVLRDWRQKLGEEDPFNPRYTGLEGWPAKIFTRHLGKMPPDFLAALRAANDEAERWNQVVNEVDQMCGDPEMPFKGRGGRGKGKNRAVSCKQPFSTAVQELRTRLSGSPKFDRAVAALEDLASPDSQSYNLGTLAVAAMEFFEVDLLFGPGQREVMYDTWAAAQASQAAKTAAICGGVFLQMSPFMWPRFNAYMNPAGRCFSFDQAANGYVRGECCASAALKPYAEKVDNQLLVVDAPVLGTLVGWRMTNNGRSAGLAAPSGPAEQEAIADCVRHAGISPLDVDAMECHAAGSLLSDGVEVASTLSVLRGMEGGDREMLTVSSAKPNVGVQQEACAMTSFLKVLYNISYANQAPAIHLKQLNPHIELGEAAVNFNNEAMAYRDSRVFNGFGTRGLGGTNINMLCWFSADGSRVPVVKPKMERASFSYWPAGGGMLESDLKASEGYFIIGTWTNWRTPEEMVRQKDGSFTTTVTLGEDCVEAFQILLDGEKDKVLHPERPNALPGSRLQGPTMGYYLHGQNLNWVIDGREVTLPAVEDAISSILPSSSVKQKLRSSQDALAHARDQGQPGDQYEVKLYISGKYRAVTWSKIT</sequence>
<dbReference type="GO" id="GO:0004312">
    <property type="term" value="F:fatty acid synthase activity"/>
    <property type="evidence" value="ECO:0007669"/>
    <property type="project" value="TreeGrafter"/>
</dbReference>
<evidence type="ECO:0000256" key="2">
    <source>
        <dbReference type="ARBA" id="ARBA00022553"/>
    </source>
</evidence>
<dbReference type="AlphaFoldDB" id="A0A812S2P2"/>
<comment type="caution">
    <text evidence="5">The sequence shown here is derived from an EMBL/GenBank/DDBJ whole genome shotgun (WGS) entry which is preliminary data.</text>
</comment>
<dbReference type="PROSITE" id="PS52004">
    <property type="entry name" value="KS3_2"/>
    <property type="match status" value="1"/>
</dbReference>
<dbReference type="InterPro" id="IPR014031">
    <property type="entry name" value="Ketoacyl_synth_C"/>
</dbReference>
<keyword evidence="1" id="KW-0596">Phosphopantetheine</keyword>
<keyword evidence="3" id="KW-0808">Transferase</keyword>
<name>A0A812S2P2_9DINO</name>
<dbReference type="SUPFAM" id="SSF53901">
    <property type="entry name" value="Thiolase-like"/>
    <property type="match status" value="1"/>
</dbReference>
<evidence type="ECO:0000313" key="6">
    <source>
        <dbReference type="Proteomes" id="UP000604046"/>
    </source>
</evidence>
<evidence type="ECO:0000313" key="5">
    <source>
        <dbReference type="EMBL" id="CAE7461697.1"/>
    </source>
</evidence>
<dbReference type="PANTHER" id="PTHR43775">
    <property type="entry name" value="FATTY ACID SYNTHASE"/>
    <property type="match status" value="1"/>
</dbReference>
<dbReference type="InterPro" id="IPR050091">
    <property type="entry name" value="PKS_NRPS_Biosynth_Enz"/>
</dbReference>
<dbReference type="OrthoDB" id="440746at2759"/>
<feature type="domain" description="Ketosynthase family 3 (KS3)" evidence="4">
    <location>
        <begin position="275"/>
        <end position="654"/>
    </location>
</feature>